<evidence type="ECO:0000256" key="2">
    <source>
        <dbReference type="ARBA" id="ARBA00010944"/>
    </source>
</evidence>
<protein>
    <recommendedName>
        <fullName evidence="4 6">dTDP-4-dehydrorhamnose reductase</fullName>
        <ecNumber evidence="3 6">1.1.1.133</ecNumber>
    </recommendedName>
</protein>
<dbReference type="SUPFAM" id="SSF51735">
    <property type="entry name" value="NAD(P)-binding Rossmann-fold domains"/>
    <property type="match status" value="1"/>
</dbReference>
<dbReference type="CDD" id="cd05254">
    <property type="entry name" value="dTDP_HR_like_SDR_e"/>
    <property type="match status" value="1"/>
</dbReference>
<gene>
    <name evidence="8" type="primary">rfbD</name>
    <name evidence="8" type="ORF">QUW60_12995</name>
</gene>
<dbReference type="EC" id="1.1.1.133" evidence="3 6"/>
<dbReference type="InterPro" id="IPR029903">
    <property type="entry name" value="RmlD-like-bd"/>
</dbReference>
<sequence length="288" mass="32206">MNILVTGANGQLGNEMQRVAKTSSNHYIFTDVAQLDITDREAVLRAVKDNSIQVIVNCAAYTNVDKAEDDRETADLINNKAVENLAIAARENDATLIHISTDYVFKGDRCTPCREDWETDPLGVYGITKLAGEKSIERTGCRHIIIRTAWLYSPFGKNFVKTMQKLTAEKDSLRVVFDQVGTPTYAGDLADAIARIIETGQLGKQGIYHFSNEGVCSWYDFAREICELSGNTCNIQPCHSDEFPSKVKRPHFSVLDKTKIKDTFGIEVPYWKDSLKKCIRELAANNGQ</sequence>
<evidence type="ECO:0000313" key="8">
    <source>
        <dbReference type="EMBL" id="MDM8326130.1"/>
    </source>
</evidence>
<dbReference type="Proteomes" id="UP001169458">
    <property type="component" value="Unassembled WGS sequence"/>
</dbReference>
<dbReference type="NCBIfam" id="TIGR01214">
    <property type="entry name" value="rmlD"/>
    <property type="match status" value="1"/>
</dbReference>
<keyword evidence="9" id="KW-1185">Reference proteome</keyword>
<organism evidence="8 9">
    <name type="scientific">Bacteroides gallinaceum</name>
    <dbReference type="NCBI Taxonomy" id="1462571"/>
    <lineage>
        <taxon>Bacteria</taxon>
        <taxon>Pseudomonadati</taxon>
        <taxon>Bacteroidota</taxon>
        <taxon>Bacteroidia</taxon>
        <taxon>Bacteroidales</taxon>
        <taxon>Bacteroidaceae</taxon>
        <taxon>Bacteroides</taxon>
    </lineage>
</organism>
<evidence type="ECO:0000259" key="7">
    <source>
        <dbReference type="Pfam" id="PF04321"/>
    </source>
</evidence>
<dbReference type="PANTHER" id="PTHR10491:SF4">
    <property type="entry name" value="METHIONINE ADENOSYLTRANSFERASE 2 SUBUNIT BETA"/>
    <property type="match status" value="1"/>
</dbReference>
<keyword evidence="6 8" id="KW-0560">Oxidoreductase</keyword>
<reference evidence="9" key="2">
    <citation type="submission" date="2023-07" db="EMBL/GenBank/DDBJ databases">
        <title>Identification and characterization of horizontal gene transfer across gut microbiota members of farm animals based on homology search.</title>
        <authorList>
            <person name="Schwarzerova J."/>
            <person name="Nykrynova M."/>
            <person name="Jureckova K."/>
            <person name="Cejkova D."/>
            <person name="Rychlik I."/>
        </authorList>
    </citation>
    <scope>NUCLEOTIDE SEQUENCE [LARGE SCALE GENOMIC DNA]</scope>
    <source>
        <strain evidence="9">109_WCHN</strain>
    </source>
</reference>
<evidence type="ECO:0000256" key="4">
    <source>
        <dbReference type="ARBA" id="ARBA00017099"/>
    </source>
</evidence>
<reference evidence="8 9" key="1">
    <citation type="submission" date="2023-06" db="EMBL/GenBank/DDBJ databases">
        <authorList>
            <person name="Zeman M."/>
            <person name="Kubasova T."/>
            <person name="Jahodarova E."/>
            <person name="Nykrynova M."/>
            <person name="Rychlik I."/>
        </authorList>
    </citation>
    <scope>NUCLEOTIDE SEQUENCE [LARGE SCALE GENOMIC DNA]</scope>
    <source>
        <strain evidence="8 9">109_WCHN</strain>
    </source>
</reference>
<proteinExistence type="inferred from homology"/>
<dbReference type="PANTHER" id="PTHR10491">
    <property type="entry name" value="DTDP-4-DEHYDRORHAMNOSE REDUCTASE"/>
    <property type="match status" value="1"/>
</dbReference>
<comment type="caution">
    <text evidence="8">The sequence shown here is derived from an EMBL/GenBank/DDBJ whole genome shotgun (WGS) entry which is preliminary data.</text>
</comment>
<evidence type="ECO:0000256" key="3">
    <source>
        <dbReference type="ARBA" id="ARBA00012929"/>
    </source>
</evidence>
<comment type="pathway">
    <text evidence="1 6">Carbohydrate biosynthesis; dTDP-L-rhamnose biosynthesis.</text>
</comment>
<dbReference type="InterPro" id="IPR005913">
    <property type="entry name" value="dTDP_dehydrorham_reduct"/>
</dbReference>
<dbReference type="InterPro" id="IPR036291">
    <property type="entry name" value="NAD(P)-bd_dom_sf"/>
</dbReference>
<accession>A0ABT7VJ31</accession>
<dbReference type="GO" id="GO:0008831">
    <property type="term" value="F:dTDP-4-dehydrorhamnose reductase activity"/>
    <property type="evidence" value="ECO:0007669"/>
    <property type="project" value="UniProtKB-EC"/>
</dbReference>
<evidence type="ECO:0000256" key="5">
    <source>
        <dbReference type="ARBA" id="ARBA00048200"/>
    </source>
</evidence>
<feature type="domain" description="RmlD-like substrate binding" evidence="7">
    <location>
        <begin position="1"/>
        <end position="282"/>
    </location>
</feature>
<dbReference type="Gene3D" id="3.40.50.720">
    <property type="entry name" value="NAD(P)-binding Rossmann-like Domain"/>
    <property type="match status" value="1"/>
</dbReference>
<name>A0ABT7VJ31_9BACE</name>
<comment type="catalytic activity">
    <reaction evidence="5">
        <text>dTDP-beta-L-rhamnose + NADP(+) = dTDP-4-dehydro-beta-L-rhamnose + NADPH + H(+)</text>
        <dbReference type="Rhea" id="RHEA:21796"/>
        <dbReference type="ChEBI" id="CHEBI:15378"/>
        <dbReference type="ChEBI" id="CHEBI:57510"/>
        <dbReference type="ChEBI" id="CHEBI:57783"/>
        <dbReference type="ChEBI" id="CHEBI:58349"/>
        <dbReference type="ChEBI" id="CHEBI:62830"/>
        <dbReference type="EC" id="1.1.1.133"/>
    </reaction>
</comment>
<evidence type="ECO:0000256" key="1">
    <source>
        <dbReference type="ARBA" id="ARBA00004781"/>
    </source>
</evidence>
<dbReference type="Gene3D" id="3.90.25.10">
    <property type="entry name" value="UDP-galactose 4-epimerase, domain 1"/>
    <property type="match status" value="1"/>
</dbReference>
<evidence type="ECO:0000313" key="9">
    <source>
        <dbReference type="Proteomes" id="UP001169458"/>
    </source>
</evidence>
<dbReference type="RefSeq" id="WP_289560976.1">
    <property type="nucleotide sequence ID" value="NZ_JAUDEN010000030.1"/>
</dbReference>
<keyword evidence="6" id="KW-0521">NADP</keyword>
<dbReference type="EMBL" id="JAUDEN010000030">
    <property type="protein sequence ID" value="MDM8326130.1"/>
    <property type="molecule type" value="Genomic_DNA"/>
</dbReference>
<comment type="similarity">
    <text evidence="2 6">Belongs to the dTDP-4-dehydrorhamnose reductase family.</text>
</comment>
<comment type="function">
    <text evidence="6">Catalyzes the reduction of dTDP-6-deoxy-L-lyxo-4-hexulose to yield dTDP-L-rhamnose.</text>
</comment>
<evidence type="ECO:0000256" key="6">
    <source>
        <dbReference type="RuleBase" id="RU364082"/>
    </source>
</evidence>
<dbReference type="Pfam" id="PF04321">
    <property type="entry name" value="RmlD_sub_bind"/>
    <property type="match status" value="1"/>
</dbReference>